<dbReference type="Pfam" id="PF20112">
    <property type="entry name" value="DUF6502"/>
    <property type="match status" value="1"/>
</dbReference>
<keyword evidence="2" id="KW-1185">Reference proteome</keyword>
<reference evidence="1 2" key="2">
    <citation type="submission" date="2019-01" db="EMBL/GenBank/DDBJ databases">
        <title>Motilimonas pumilus sp. nov., isolated from the gut of sea cucumber (Apostichopus japonicus).</title>
        <authorList>
            <person name="Wang F.-Q."/>
            <person name="Ren L.-H."/>
            <person name="Lin Y.-W."/>
            <person name="Sun G.-H."/>
            <person name="Du Z.-J."/>
            <person name="Zhao J.-X."/>
            <person name="Liu X.-J."/>
            <person name="Liu L.-J."/>
        </authorList>
    </citation>
    <scope>NUCLEOTIDE SEQUENCE [LARGE SCALE GENOMIC DNA]</scope>
    <source>
        <strain evidence="1 2">PLHSC7-2</strain>
    </source>
</reference>
<evidence type="ECO:0000313" key="2">
    <source>
        <dbReference type="Proteomes" id="UP000283255"/>
    </source>
</evidence>
<dbReference type="InterPro" id="IPR045445">
    <property type="entry name" value="DUF6502"/>
</dbReference>
<protein>
    <submittedName>
        <fullName evidence="1">Uncharacterized protein</fullName>
    </submittedName>
</protein>
<comment type="caution">
    <text evidence="1">The sequence shown here is derived from an EMBL/GenBank/DDBJ whole genome shotgun (WGS) entry which is preliminary data.</text>
</comment>
<proteinExistence type="predicted"/>
<sequence>MNSIINAALHKAILVLLKPLVNILLRNGVVFSAFSELVKKSYVDVAFDDFTSNNKKPTISSVAALTGLTRKEVKRLRELEEAHQDQTGQKFNRATRVISGWLNDPDYYITPMNAAELTLEGEKGSFAQLVKKYSGDIPAKAMLDVLLLAGNVVQSERGVSLIKHAYIPQGDEEVKLRILGQDSSELIATINHNLTCKEGRARFQRKVSNRLINPADAIKFEQYSNKRSQLLLEDFNQWLVEHEVPLGEDESQCQQVTVGIYFYKDCKDTHV</sequence>
<name>A0A418YFG1_9GAMM</name>
<accession>A0A418YFG1</accession>
<dbReference type="OrthoDB" id="6356376at2"/>
<reference evidence="1 2" key="1">
    <citation type="submission" date="2018-09" db="EMBL/GenBank/DDBJ databases">
        <authorList>
            <person name="Wang F."/>
        </authorList>
    </citation>
    <scope>NUCLEOTIDE SEQUENCE [LARGE SCALE GENOMIC DNA]</scope>
    <source>
        <strain evidence="1 2">PLHSC7-2</strain>
    </source>
</reference>
<dbReference type="EMBL" id="QZCH01000009">
    <property type="protein sequence ID" value="RJG48123.1"/>
    <property type="molecule type" value="Genomic_DNA"/>
</dbReference>
<organism evidence="1 2">
    <name type="scientific">Motilimonas pumila</name>
    <dbReference type="NCBI Taxonomy" id="2303987"/>
    <lineage>
        <taxon>Bacteria</taxon>
        <taxon>Pseudomonadati</taxon>
        <taxon>Pseudomonadota</taxon>
        <taxon>Gammaproteobacteria</taxon>
        <taxon>Alteromonadales</taxon>
        <taxon>Alteromonadales genera incertae sedis</taxon>
        <taxon>Motilimonas</taxon>
    </lineage>
</organism>
<evidence type="ECO:0000313" key="1">
    <source>
        <dbReference type="EMBL" id="RJG48123.1"/>
    </source>
</evidence>
<dbReference type="Proteomes" id="UP000283255">
    <property type="component" value="Unassembled WGS sequence"/>
</dbReference>
<dbReference type="AlphaFoldDB" id="A0A418YFG1"/>
<dbReference type="RefSeq" id="WP_119910349.1">
    <property type="nucleotide sequence ID" value="NZ_QZCH01000009.1"/>
</dbReference>
<gene>
    <name evidence="1" type="ORF">D1Z90_08600</name>
</gene>